<accession>A0A6N9T3B3</accession>
<comment type="caution">
    <text evidence="3">The sequence shown here is derived from an EMBL/GenBank/DDBJ whole genome shotgun (WGS) entry which is preliminary data.</text>
</comment>
<keyword evidence="1" id="KW-0812">Transmembrane</keyword>
<protein>
    <submittedName>
        <fullName evidence="3">Tripartite tricarboxylate transporter TctB family protein</fullName>
    </submittedName>
</protein>
<feature type="transmembrane region" description="Helical" evidence="1">
    <location>
        <begin position="98"/>
        <end position="115"/>
    </location>
</feature>
<feature type="transmembrane region" description="Helical" evidence="1">
    <location>
        <begin position="21"/>
        <end position="43"/>
    </location>
</feature>
<dbReference type="AlphaFoldDB" id="A0A6N9T3B3"/>
<keyword evidence="1" id="KW-1133">Transmembrane helix</keyword>
<dbReference type="Proteomes" id="UP000469011">
    <property type="component" value="Unassembled WGS sequence"/>
</dbReference>
<evidence type="ECO:0000313" key="3">
    <source>
        <dbReference type="EMBL" id="NDW04526.1"/>
    </source>
</evidence>
<evidence type="ECO:0000259" key="2">
    <source>
        <dbReference type="Pfam" id="PF07331"/>
    </source>
</evidence>
<dbReference type="InterPro" id="IPR009936">
    <property type="entry name" value="DUF1468"/>
</dbReference>
<sequence>MSDTSVEAGGTPVARRSSRDVFFGLGVAAAALVFALVAIPAFISVPASVKAAPLSPAFLPYVLTALIGVLGLVCAAQAIFGQGVPKEDGEGFDPARGWPWKLVLVLAVFAAFWWLPESVGTLPVAIFAMAVLLAIGGERSWVRGAAVAILIPVFVWLFFTQVAQVPLPEGPVEELIAL</sequence>
<keyword evidence="1" id="KW-0472">Membrane</keyword>
<feature type="transmembrane region" description="Helical" evidence="1">
    <location>
        <begin position="144"/>
        <end position="163"/>
    </location>
</feature>
<feature type="transmembrane region" description="Helical" evidence="1">
    <location>
        <begin position="121"/>
        <end position="137"/>
    </location>
</feature>
<keyword evidence="4" id="KW-1185">Reference proteome</keyword>
<evidence type="ECO:0000313" key="4">
    <source>
        <dbReference type="Proteomes" id="UP000469011"/>
    </source>
</evidence>
<feature type="domain" description="DUF1468" evidence="2">
    <location>
        <begin position="29"/>
        <end position="168"/>
    </location>
</feature>
<reference evidence="3 4" key="1">
    <citation type="submission" date="2020-01" db="EMBL/GenBank/DDBJ databases">
        <title>Jiella pacifica sp. nov.</title>
        <authorList>
            <person name="Xue Z."/>
            <person name="Zhu S."/>
            <person name="Chen J."/>
            <person name="Yang J."/>
        </authorList>
    </citation>
    <scope>NUCLEOTIDE SEQUENCE [LARGE SCALE GENOMIC DNA]</scope>
    <source>
        <strain evidence="3 4">40Bstr34</strain>
    </source>
</reference>
<proteinExistence type="predicted"/>
<gene>
    <name evidence="3" type="ORF">GTK09_08810</name>
</gene>
<dbReference type="Pfam" id="PF07331">
    <property type="entry name" value="TctB"/>
    <property type="match status" value="1"/>
</dbReference>
<dbReference type="EMBL" id="JAAAMG010000005">
    <property type="protein sequence ID" value="NDW04526.1"/>
    <property type="molecule type" value="Genomic_DNA"/>
</dbReference>
<feature type="transmembrane region" description="Helical" evidence="1">
    <location>
        <begin position="58"/>
        <end position="78"/>
    </location>
</feature>
<organism evidence="3 4">
    <name type="scientific">Jiella pacifica</name>
    <dbReference type="NCBI Taxonomy" id="2696469"/>
    <lineage>
        <taxon>Bacteria</taxon>
        <taxon>Pseudomonadati</taxon>
        <taxon>Pseudomonadota</taxon>
        <taxon>Alphaproteobacteria</taxon>
        <taxon>Hyphomicrobiales</taxon>
        <taxon>Aurantimonadaceae</taxon>
        <taxon>Jiella</taxon>
    </lineage>
</organism>
<evidence type="ECO:0000256" key="1">
    <source>
        <dbReference type="SAM" id="Phobius"/>
    </source>
</evidence>
<name>A0A6N9T3B3_9HYPH</name>
<dbReference type="RefSeq" id="WP_163462767.1">
    <property type="nucleotide sequence ID" value="NZ_JAAAMG010000005.1"/>
</dbReference>